<dbReference type="GO" id="GO:0016853">
    <property type="term" value="F:isomerase activity"/>
    <property type="evidence" value="ECO:0007669"/>
    <property type="project" value="UniProtKB-KW"/>
</dbReference>
<protein>
    <submittedName>
        <fullName evidence="3">N-acylglucosamine 2-epimerase</fullName>
    </submittedName>
</protein>
<dbReference type="Proteomes" id="UP000194161">
    <property type="component" value="Chromosome"/>
</dbReference>
<dbReference type="EMBL" id="CP021111">
    <property type="protein sequence ID" value="ARP95468.1"/>
    <property type="molecule type" value="Genomic_DNA"/>
</dbReference>
<dbReference type="KEGG" id="bgm:CAL15_14375"/>
<dbReference type="AlphaFoldDB" id="A0A1W6ZDJ7"/>
<dbReference type="SUPFAM" id="SSF48208">
    <property type="entry name" value="Six-hairpin glycosidases"/>
    <property type="match status" value="1"/>
</dbReference>
<evidence type="ECO:0000313" key="4">
    <source>
        <dbReference type="Proteomes" id="UP000194161"/>
    </source>
</evidence>
<dbReference type="STRING" id="463040.CAL15_14375"/>
<comment type="similarity">
    <text evidence="1">Belongs to the N-acylglucosamine 2-epimerase family.</text>
</comment>
<dbReference type="InterPro" id="IPR012341">
    <property type="entry name" value="6hp_glycosidase-like_sf"/>
</dbReference>
<accession>A0A1W6ZDJ7</accession>
<keyword evidence="2" id="KW-0413">Isomerase</keyword>
<evidence type="ECO:0000256" key="2">
    <source>
        <dbReference type="ARBA" id="ARBA00023235"/>
    </source>
</evidence>
<dbReference type="Gene3D" id="1.50.10.10">
    <property type="match status" value="1"/>
</dbReference>
<dbReference type="PANTHER" id="PTHR15108">
    <property type="entry name" value="N-ACYLGLUCOSAMINE-2-EPIMERASE"/>
    <property type="match status" value="1"/>
</dbReference>
<proteinExistence type="inferred from homology"/>
<name>A0A1W6ZDJ7_9BORD</name>
<evidence type="ECO:0000313" key="3">
    <source>
        <dbReference type="EMBL" id="ARP95468.1"/>
    </source>
</evidence>
<dbReference type="GO" id="GO:0005975">
    <property type="term" value="P:carbohydrate metabolic process"/>
    <property type="evidence" value="ECO:0007669"/>
    <property type="project" value="InterPro"/>
</dbReference>
<evidence type="ECO:0000256" key="1">
    <source>
        <dbReference type="ARBA" id="ARBA00008558"/>
    </source>
</evidence>
<sequence length="378" mass="41591">MPHPLADTVRALRRHYDDVILPLWRGAGFNAALGLPHEALSQDGVPLPDQRYRAMACARQIYVHARAAGDAGPAHAGALFDAMLRHFHDPADDTWHFSVDPQGLALDRTQDLYTYAFVTLACAVYFERTREPRARQALLATARLIEKRFRRADGGYDAALRPDGGPLRGPEQNPIMHLTEAYQAAARVAEPAWFAGLLRDIAEDVAARYLDPATQCIAELPLASVALRAPDTGSGGNRLEPGHQFEWQSLLLSALQVYDGLALFLAVPRGCAWARTAGVDPLTDGVCAALDGDGRVRDPAQRIWAQTEYARYLALTGDHAGLERQLQHFRDRFLHEGGWREVLQSDGALARPDMPSTTPYHLATCYEALENVATKTSV</sequence>
<gene>
    <name evidence="3" type="ORF">CAL15_14375</name>
</gene>
<reference evidence="3 4" key="1">
    <citation type="submission" date="2017-05" db="EMBL/GenBank/DDBJ databases">
        <title>Complete and WGS of Bordetella genogroups.</title>
        <authorList>
            <person name="Spilker T."/>
            <person name="LiPuma J."/>
        </authorList>
    </citation>
    <scope>NUCLEOTIDE SEQUENCE [LARGE SCALE GENOMIC DNA]</scope>
    <source>
        <strain evidence="3 4">AU7206</strain>
    </source>
</reference>
<dbReference type="Pfam" id="PF07221">
    <property type="entry name" value="GlcNAc_2-epim"/>
    <property type="match status" value="1"/>
</dbReference>
<dbReference type="InterPro" id="IPR010819">
    <property type="entry name" value="AGE/CE"/>
</dbReference>
<dbReference type="InterPro" id="IPR008928">
    <property type="entry name" value="6-hairpin_glycosidase_sf"/>
</dbReference>
<dbReference type="RefSeq" id="WP_086079230.1">
    <property type="nucleotide sequence ID" value="NZ_CP021111.1"/>
</dbReference>
<dbReference type="OrthoDB" id="9806359at2"/>
<organism evidence="3 4">
    <name type="scientific">Bordetella genomosp. 13</name>
    <dbReference type="NCBI Taxonomy" id="463040"/>
    <lineage>
        <taxon>Bacteria</taxon>
        <taxon>Pseudomonadati</taxon>
        <taxon>Pseudomonadota</taxon>
        <taxon>Betaproteobacteria</taxon>
        <taxon>Burkholderiales</taxon>
        <taxon>Alcaligenaceae</taxon>
        <taxon>Bordetella</taxon>
    </lineage>
</organism>
<keyword evidence="4" id="KW-1185">Reference proteome</keyword>